<dbReference type="Pfam" id="PF04410">
    <property type="entry name" value="Gar1"/>
    <property type="match status" value="1"/>
</dbReference>
<feature type="compositionally biased region" description="Basic residues" evidence="9">
    <location>
        <begin position="309"/>
        <end position="325"/>
    </location>
</feature>
<dbReference type="PANTHER" id="PTHR31633">
    <property type="entry name" value="H/ACA RIBONUCLEOPROTEIN COMPLEX NON-CORE SUBUNIT NAF1"/>
    <property type="match status" value="1"/>
</dbReference>
<dbReference type="GO" id="GO:0000493">
    <property type="term" value="P:box H/ACA snoRNP assembly"/>
    <property type="evidence" value="ECO:0007669"/>
    <property type="project" value="InterPro"/>
</dbReference>
<comment type="subcellular location">
    <subcellularLocation>
        <location evidence="1">Nucleus</location>
    </subcellularLocation>
</comment>
<dbReference type="InterPro" id="IPR038664">
    <property type="entry name" value="Gar1/Naf1_Cbf5-bd_sf"/>
</dbReference>
<feature type="region of interest" description="Disordered" evidence="9">
    <location>
        <begin position="520"/>
        <end position="556"/>
    </location>
</feature>
<feature type="region of interest" description="Disordered" evidence="9">
    <location>
        <begin position="77"/>
        <end position="152"/>
    </location>
</feature>
<accession>A0AAN9Q789</accession>
<proteinExistence type="inferred from homology"/>
<dbReference type="FunFam" id="2.40.10.230:FF:000002">
    <property type="entry name" value="H/ACA ribonucleoprotein complex non-core subunit NAF1"/>
    <property type="match status" value="1"/>
</dbReference>
<dbReference type="GO" id="GO:0001522">
    <property type="term" value="P:pseudouridine synthesis"/>
    <property type="evidence" value="ECO:0007669"/>
    <property type="project" value="InterPro"/>
</dbReference>
<evidence type="ECO:0000256" key="2">
    <source>
        <dbReference type="ARBA" id="ARBA00009801"/>
    </source>
</evidence>
<comment type="caution">
    <text evidence="10">The sequence shown here is derived from an EMBL/GenBank/DDBJ whole genome shotgun (WGS) entry which is preliminary data.</text>
</comment>
<dbReference type="InterPro" id="IPR007504">
    <property type="entry name" value="H/ACA_rnp_Gar1/Naf1"/>
</dbReference>
<keyword evidence="5" id="KW-0698">rRNA processing</keyword>
<gene>
    <name evidence="10" type="ORF">VNO77_28544</name>
</gene>
<evidence type="ECO:0000256" key="5">
    <source>
        <dbReference type="ARBA" id="ARBA00022552"/>
    </source>
</evidence>
<dbReference type="InterPro" id="IPR040309">
    <property type="entry name" value="Naf1"/>
</dbReference>
<reference evidence="10 11" key="1">
    <citation type="submission" date="2024-01" db="EMBL/GenBank/DDBJ databases">
        <title>The genomes of 5 underutilized Papilionoideae crops provide insights into root nodulation and disease resistanc.</title>
        <authorList>
            <person name="Jiang F."/>
        </authorList>
    </citation>
    <scope>NUCLEOTIDE SEQUENCE [LARGE SCALE GENOMIC DNA]</scope>
    <source>
        <strain evidence="10">LVBAO_FW01</strain>
        <tissue evidence="10">Leaves</tissue>
    </source>
</reference>
<dbReference type="Gene3D" id="2.40.10.230">
    <property type="entry name" value="Probable tRNA pseudouridine synthase domain"/>
    <property type="match status" value="1"/>
</dbReference>
<dbReference type="PANTHER" id="PTHR31633:SF1">
    <property type="entry name" value="H_ACA RIBONUCLEOPROTEIN COMPLEX NON-CORE SUBUNIT NAF1"/>
    <property type="match status" value="1"/>
</dbReference>
<feature type="compositionally biased region" description="Low complexity" evidence="9">
    <location>
        <begin position="81"/>
        <end position="96"/>
    </location>
</feature>
<comment type="similarity">
    <text evidence="2">Belongs to the NAF1 family.</text>
</comment>
<evidence type="ECO:0000256" key="4">
    <source>
        <dbReference type="ARBA" id="ARBA00022517"/>
    </source>
</evidence>
<evidence type="ECO:0000256" key="9">
    <source>
        <dbReference type="SAM" id="MobiDB-lite"/>
    </source>
</evidence>
<dbReference type="AlphaFoldDB" id="A0AAN9Q789"/>
<feature type="compositionally biased region" description="Basic residues" evidence="9">
    <location>
        <begin position="547"/>
        <end position="556"/>
    </location>
</feature>
<keyword evidence="6" id="KW-0597">Phosphoprotein</keyword>
<organism evidence="10 11">
    <name type="scientific">Canavalia gladiata</name>
    <name type="common">Sword bean</name>
    <name type="synonym">Dolichos gladiatus</name>
    <dbReference type="NCBI Taxonomy" id="3824"/>
    <lineage>
        <taxon>Eukaryota</taxon>
        <taxon>Viridiplantae</taxon>
        <taxon>Streptophyta</taxon>
        <taxon>Embryophyta</taxon>
        <taxon>Tracheophyta</taxon>
        <taxon>Spermatophyta</taxon>
        <taxon>Magnoliopsida</taxon>
        <taxon>eudicotyledons</taxon>
        <taxon>Gunneridae</taxon>
        <taxon>Pentapetalae</taxon>
        <taxon>rosids</taxon>
        <taxon>fabids</taxon>
        <taxon>Fabales</taxon>
        <taxon>Fabaceae</taxon>
        <taxon>Papilionoideae</taxon>
        <taxon>50 kb inversion clade</taxon>
        <taxon>NPAAA clade</taxon>
        <taxon>indigoferoid/millettioid clade</taxon>
        <taxon>Phaseoleae</taxon>
        <taxon>Canavalia</taxon>
    </lineage>
</organism>
<evidence type="ECO:0000256" key="1">
    <source>
        <dbReference type="ARBA" id="ARBA00004123"/>
    </source>
</evidence>
<sequence>MSEVEDPIQLNDLALADSFINYDYVPDMPSPCSDPIASGSRSSHRNTIDETIEKISLIGIGGKGIDDDNVRVETIADNESDSATSASSSTSSASNSVDHEKEELGEGDIVDSDAVDNDDSEDSSEKIAKWGIDDDDDDDDGSGGDNCAAERPVRSMNELKVLPFVPAVSVTLESHHQMLPVGVVVSILGAKVIVGGMEKHDPLNEGSILWMTKRQTPLGLIDEIFGPVKNPYYTVRYNYENEVPEGIHVGTLISFVPEFANYVLNNKDLYKKGYDTSGLNDEEVSSEAEFSDDEKEAEYKRMQMLTKRSLNHHNPGKRKNNKKKVSPKDGFVPKFPIAPAMPFLNHEHCSPFCGIGQGHGGGTNVVPPKDGFAPTFSVASATSLFDHGHCSPFTNIRQGLCGVTNIVPQFPPATAGPNWTTSGVWINGTALPLQQCAVLSNGYTADGVSGYHNNTQFSSQLPVPGIPLQQQLNLSHEFAPATIFPGLHPNIFSQLMYAQGTMDQNQITFGLSPPFSQIQPPIHLQTSPFPDNQHAPHQFNPGASANHGRKSFHRGSRKCWLPAK</sequence>
<evidence type="ECO:0000313" key="11">
    <source>
        <dbReference type="Proteomes" id="UP001367508"/>
    </source>
</evidence>
<keyword evidence="4" id="KW-0690">Ribosome biogenesis</keyword>
<protein>
    <recommendedName>
        <fullName evidence="3">H/ACA ribonucleoprotein complex non-core subunit NAF1</fullName>
    </recommendedName>
</protein>
<dbReference type="Proteomes" id="UP001367508">
    <property type="component" value="Unassembled WGS sequence"/>
</dbReference>
<name>A0AAN9Q789_CANGL</name>
<dbReference type="EMBL" id="JAYMYQ010000006">
    <property type="protein sequence ID" value="KAK7324741.1"/>
    <property type="molecule type" value="Genomic_DNA"/>
</dbReference>
<keyword evidence="7" id="KW-0694">RNA-binding</keyword>
<feature type="compositionally biased region" description="Acidic residues" evidence="9">
    <location>
        <begin position="133"/>
        <end position="142"/>
    </location>
</feature>
<keyword evidence="8" id="KW-0539">Nucleus</keyword>
<dbReference type="InterPro" id="IPR009000">
    <property type="entry name" value="Transl_B-barrel_sf"/>
</dbReference>
<dbReference type="SUPFAM" id="SSF50447">
    <property type="entry name" value="Translation proteins"/>
    <property type="match status" value="1"/>
</dbReference>
<dbReference type="GO" id="GO:0005732">
    <property type="term" value="C:sno(s)RNA-containing ribonucleoprotein complex"/>
    <property type="evidence" value="ECO:0007669"/>
    <property type="project" value="InterPro"/>
</dbReference>
<evidence type="ECO:0000256" key="3">
    <source>
        <dbReference type="ARBA" id="ARBA00021438"/>
    </source>
</evidence>
<feature type="region of interest" description="Disordered" evidence="9">
    <location>
        <begin position="308"/>
        <end position="329"/>
    </location>
</feature>
<keyword evidence="11" id="KW-1185">Reference proteome</keyword>
<evidence type="ECO:0000313" key="10">
    <source>
        <dbReference type="EMBL" id="KAK7324741.1"/>
    </source>
</evidence>
<dbReference type="GO" id="GO:0006364">
    <property type="term" value="P:rRNA processing"/>
    <property type="evidence" value="ECO:0007669"/>
    <property type="project" value="UniProtKB-KW"/>
</dbReference>
<feature type="compositionally biased region" description="Polar residues" evidence="9">
    <location>
        <begin position="520"/>
        <end position="530"/>
    </location>
</feature>
<evidence type="ECO:0000256" key="8">
    <source>
        <dbReference type="ARBA" id="ARBA00023242"/>
    </source>
</evidence>
<evidence type="ECO:0000256" key="7">
    <source>
        <dbReference type="ARBA" id="ARBA00022884"/>
    </source>
</evidence>
<dbReference type="GO" id="GO:0005634">
    <property type="term" value="C:nucleus"/>
    <property type="evidence" value="ECO:0007669"/>
    <property type="project" value="UniProtKB-SubCell"/>
</dbReference>
<evidence type="ECO:0000256" key="6">
    <source>
        <dbReference type="ARBA" id="ARBA00022553"/>
    </source>
</evidence>
<dbReference type="GO" id="GO:0003723">
    <property type="term" value="F:RNA binding"/>
    <property type="evidence" value="ECO:0007669"/>
    <property type="project" value="UniProtKB-KW"/>
</dbReference>
<feature type="compositionally biased region" description="Acidic residues" evidence="9">
    <location>
        <begin position="105"/>
        <end position="122"/>
    </location>
</feature>
<feature type="compositionally biased region" description="Basic and acidic residues" evidence="9">
    <location>
        <begin position="123"/>
        <end position="132"/>
    </location>
</feature>